<evidence type="ECO:0000256" key="7">
    <source>
        <dbReference type="ARBA" id="ARBA00023043"/>
    </source>
</evidence>
<feature type="compositionally biased region" description="Acidic residues" evidence="10">
    <location>
        <begin position="513"/>
        <end position="524"/>
    </location>
</feature>
<dbReference type="Gene3D" id="1.25.40.20">
    <property type="entry name" value="Ankyrin repeat-containing domain"/>
    <property type="match status" value="1"/>
</dbReference>
<evidence type="ECO:0000259" key="11">
    <source>
        <dbReference type="Pfam" id="PF24567"/>
    </source>
</evidence>
<sequence length="537" mass="62029">MDIGTDMIFYAACIPQQARITIPSPGFNPEHFMSNDKNEILKLIKRYKGSRFKSFAQYDEALKFVLEENCDVITNTPSNHILSSPNNSPSSSQIISGSKSTGMEEAPPFPSIELRDLNVFKRAITNKQLDSVQQFVYNNPRYLISNYFDSPTIIVQGARYNAVHLAIRNKSPEILNFILDTINSVDFVQKMNPNFAEESLIEKRDHLLDMYLNSPDKVNFDTPLHMACKFGDLECITILVGYIPVLDTQKLNKQNLLPYQVVQESSLRKKVQELINSSVFITVTKSVDNFDKSINKACQVGKKMLESTLKNTPEKNVQISAIVGPMTTEKSKKIYEIFKSPKRCTPEQRKIRLQDPERGLERVVCELSKEFDLEYCEYWPFLGEFVDFSQEKYLKKLDDYLRSVHDELYLIESLSKMEIKSMNENGQLLEDNEFHDLNDENSLNDNNNDDDDDNDIYYTPPTSPKPEYEYHHHHPKILIDFFYINGGQKEKIDDNVYNAVKLALKKRQSFHDDNDDDNDNDDEQQSSSSPLFDENLQ</sequence>
<feature type="region of interest" description="Disordered" evidence="10">
    <location>
        <begin position="509"/>
        <end position="537"/>
    </location>
</feature>
<evidence type="ECO:0000256" key="9">
    <source>
        <dbReference type="ARBA" id="ARBA00023306"/>
    </source>
</evidence>
<comment type="similarity">
    <text evidence="2">Belongs to the ANKLE2 family.</text>
</comment>
<dbReference type="OMA" id="DCYLNMP"/>
<keyword evidence="4" id="KW-1052">Target cell membrane</keyword>
<dbReference type="InParanoid" id="A0A6P6YE47"/>
<keyword evidence="7" id="KW-0040">ANK repeat</keyword>
<dbReference type="GO" id="GO:0044231">
    <property type="term" value="C:host cell presynaptic membrane"/>
    <property type="evidence" value="ECO:0007669"/>
    <property type="project" value="UniProtKB-KW"/>
</dbReference>
<keyword evidence="12" id="KW-1185">Reference proteome</keyword>
<accession>A0A6P6YE47</accession>
<evidence type="ECO:0000256" key="3">
    <source>
        <dbReference type="ARBA" id="ARBA00022483"/>
    </source>
</evidence>
<dbReference type="Pfam" id="PF00023">
    <property type="entry name" value="Ank"/>
    <property type="match status" value="1"/>
</dbReference>
<name>A0A6P6YE47_DERPT</name>
<keyword evidence="9" id="KW-0131">Cell cycle</keyword>
<keyword evidence="6" id="KW-0800">Toxin</keyword>
<dbReference type="RefSeq" id="XP_027203763.1">
    <property type="nucleotide sequence ID" value="XM_027347962.1"/>
</dbReference>
<evidence type="ECO:0000313" key="13">
    <source>
        <dbReference type="RefSeq" id="XP_027203763.1"/>
    </source>
</evidence>
<comment type="subcellular location">
    <subcellularLocation>
        <location evidence="1">Target cell membrane</location>
    </subcellularLocation>
</comment>
<keyword evidence="6" id="KW-0638">Presynaptic neurotoxin</keyword>
<feature type="region of interest" description="Disordered" evidence="10">
    <location>
        <begin position="77"/>
        <end position="104"/>
    </location>
</feature>
<evidence type="ECO:0000256" key="4">
    <source>
        <dbReference type="ARBA" id="ARBA00022537"/>
    </source>
</evidence>
<dbReference type="GO" id="GO:0051301">
    <property type="term" value="P:cell division"/>
    <property type="evidence" value="ECO:0007669"/>
    <property type="project" value="UniProtKB-KW"/>
</dbReference>
<keyword evidence="8" id="KW-0472">Membrane</keyword>
<dbReference type="PANTHER" id="PTHR12349">
    <property type="entry name" value="ANKYRIN REPEAT AND LEM DOMAIN-CONTAINING PROTEIN 2"/>
    <property type="match status" value="1"/>
</dbReference>
<dbReference type="PANTHER" id="PTHR12349:SF4">
    <property type="entry name" value="ANKYRIN REPEAT AND LEM DOMAIN-CONTAINING PROTEIN 2"/>
    <property type="match status" value="1"/>
</dbReference>
<evidence type="ECO:0000256" key="2">
    <source>
        <dbReference type="ARBA" id="ARBA00007597"/>
    </source>
</evidence>
<dbReference type="Proteomes" id="UP000515146">
    <property type="component" value="Unplaced"/>
</dbReference>
<dbReference type="InterPro" id="IPR036770">
    <property type="entry name" value="Ankyrin_rpt-contain_sf"/>
</dbReference>
<dbReference type="CTD" id="23141"/>
<dbReference type="SUPFAM" id="SSF48403">
    <property type="entry name" value="Ankyrin repeat"/>
    <property type="match status" value="1"/>
</dbReference>
<feature type="region of interest" description="Disordered" evidence="10">
    <location>
        <begin position="437"/>
        <end position="469"/>
    </location>
</feature>
<feature type="non-terminal residue" evidence="13">
    <location>
        <position position="537"/>
    </location>
</feature>
<keyword evidence="8" id="KW-1053">Target membrane</keyword>
<dbReference type="AlphaFoldDB" id="A0A6P6YE47"/>
<proteinExistence type="inferred from homology"/>
<dbReference type="GO" id="GO:0044218">
    <property type="term" value="C:other organism cell membrane"/>
    <property type="evidence" value="ECO:0007669"/>
    <property type="project" value="UniProtKB-KW"/>
</dbReference>
<protein>
    <submittedName>
        <fullName evidence="13">Ankyrin repeat and LEM domain-containing protein 2-like</fullName>
    </submittedName>
</protein>
<evidence type="ECO:0000256" key="5">
    <source>
        <dbReference type="ARBA" id="ARBA00022618"/>
    </source>
</evidence>
<organism evidence="12 13">
    <name type="scientific">Dermatophagoides pteronyssinus</name>
    <name type="common">European house dust mite</name>
    <dbReference type="NCBI Taxonomy" id="6956"/>
    <lineage>
        <taxon>Eukaryota</taxon>
        <taxon>Metazoa</taxon>
        <taxon>Ecdysozoa</taxon>
        <taxon>Arthropoda</taxon>
        <taxon>Chelicerata</taxon>
        <taxon>Arachnida</taxon>
        <taxon>Acari</taxon>
        <taxon>Acariformes</taxon>
        <taxon>Sarcoptiformes</taxon>
        <taxon>Astigmata</taxon>
        <taxon>Psoroptidia</taxon>
        <taxon>Analgoidea</taxon>
        <taxon>Pyroglyphidae</taxon>
        <taxon>Dermatophagoidinae</taxon>
        <taxon>Dermatophagoides</taxon>
    </lineage>
</organism>
<dbReference type="InterPro" id="IPR056237">
    <property type="entry name" value="ANKLE2_3rd"/>
</dbReference>
<dbReference type="SMART" id="SM00248">
    <property type="entry name" value="ANK"/>
    <property type="match status" value="2"/>
</dbReference>
<dbReference type="GO" id="GO:0006887">
    <property type="term" value="P:exocytosis"/>
    <property type="evidence" value="ECO:0007669"/>
    <property type="project" value="UniProtKB-KW"/>
</dbReference>
<evidence type="ECO:0000313" key="12">
    <source>
        <dbReference type="Proteomes" id="UP000515146"/>
    </source>
</evidence>
<keyword evidence="6" id="KW-0528">Neurotoxin</keyword>
<dbReference type="KEGG" id="dpte:113797559"/>
<dbReference type="InterPro" id="IPR002110">
    <property type="entry name" value="Ankyrin_rpt"/>
</dbReference>
<feature type="compositionally biased region" description="Low complexity" evidence="10">
    <location>
        <begin position="77"/>
        <end position="100"/>
    </location>
</feature>
<reference evidence="13" key="1">
    <citation type="submission" date="2025-08" db="UniProtKB">
        <authorList>
            <consortium name="RefSeq"/>
        </authorList>
    </citation>
    <scope>IDENTIFICATION</scope>
    <source>
        <strain evidence="13">Airmid</strain>
    </source>
</reference>
<evidence type="ECO:0000256" key="6">
    <source>
        <dbReference type="ARBA" id="ARBA00023028"/>
    </source>
</evidence>
<evidence type="ECO:0000256" key="10">
    <source>
        <dbReference type="SAM" id="MobiDB-lite"/>
    </source>
</evidence>
<evidence type="ECO:0000256" key="1">
    <source>
        <dbReference type="ARBA" id="ARBA00004175"/>
    </source>
</evidence>
<dbReference type="OrthoDB" id="7446186at2759"/>
<dbReference type="Pfam" id="PF24567">
    <property type="entry name" value="ANKLE2_3rd"/>
    <property type="match status" value="1"/>
</dbReference>
<keyword evidence="5" id="KW-0132">Cell division</keyword>
<keyword evidence="3" id="KW-0268">Exocytosis</keyword>
<evidence type="ECO:0000256" key="8">
    <source>
        <dbReference type="ARBA" id="ARBA00023298"/>
    </source>
</evidence>
<feature type="domain" description="ANKLE2 third alpha/beta" evidence="11">
    <location>
        <begin position="280"/>
        <end position="378"/>
    </location>
</feature>
<gene>
    <name evidence="13" type="primary">LOC113797559</name>
</gene>